<evidence type="ECO:0000313" key="4">
    <source>
        <dbReference type="Proteomes" id="UP000050509"/>
    </source>
</evidence>
<evidence type="ECO:0000259" key="2">
    <source>
        <dbReference type="Pfam" id="PF18930"/>
    </source>
</evidence>
<proteinExistence type="predicted"/>
<dbReference type="Proteomes" id="UP000050509">
    <property type="component" value="Unassembled WGS sequence"/>
</dbReference>
<feature type="compositionally biased region" description="Low complexity" evidence="1">
    <location>
        <begin position="63"/>
        <end position="78"/>
    </location>
</feature>
<sequence length="152" mass="15405">LGALFAPADDDQIGAAAEPPSDAAPDALFAPEEQPAAPAETRANDLASEVATALEEADESADEAPATFAAAPANEAPASTPDTHGAAAQAGAPIEDEVLGYCVRCRAKRPMQHPHAEFSESGRRAARGTCPVCGATMFTFLAANDEEQGASA</sequence>
<organism evidence="3 4">
    <name type="scientific">Kouleothrix aurantiaca</name>
    <dbReference type="NCBI Taxonomy" id="186479"/>
    <lineage>
        <taxon>Bacteria</taxon>
        <taxon>Bacillati</taxon>
        <taxon>Chloroflexota</taxon>
        <taxon>Chloroflexia</taxon>
        <taxon>Chloroflexales</taxon>
        <taxon>Roseiflexineae</taxon>
        <taxon>Roseiflexaceae</taxon>
        <taxon>Kouleothrix</taxon>
    </lineage>
</organism>
<dbReference type="EMBL" id="LJCR01003323">
    <property type="protein sequence ID" value="KPV47700.1"/>
    <property type="molecule type" value="Genomic_DNA"/>
</dbReference>
<gene>
    <name evidence="3" type="ORF">SE17_42040</name>
</gene>
<dbReference type="InterPro" id="IPR044044">
    <property type="entry name" value="DUF5679"/>
</dbReference>
<protein>
    <recommendedName>
        <fullName evidence="2">DUF5679 domain-containing protein</fullName>
    </recommendedName>
</protein>
<comment type="caution">
    <text evidence="3">The sequence shown here is derived from an EMBL/GenBank/DDBJ whole genome shotgun (WGS) entry which is preliminary data.</text>
</comment>
<dbReference type="AlphaFoldDB" id="A0A0P9DCQ9"/>
<dbReference type="Pfam" id="PF18930">
    <property type="entry name" value="DUF5679"/>
    <property type="match status" value="1"/>
</dbReference>
<feature type="compositionally biased region" description="Low complexity" evidence="1">
    <location>
        <begin position="15"/>
        <end position="40"/>
    </location>
</feature>
<feature type="non-terminal residue" evidence="3">
    <location>
        <position position="1"/>
    </location>
</feature>
<evidence type="ECO:0000256" key="1">
    <source>
        <dbReference type="SAM" id="MobiDB-lite"/>
    </source>
</evidence>
<feature type="region of interest" description="Disordered" evidence="1">
    <location>
        <begin position="1"/>
        <end position="91"/>
    </location>
</feature>
<reference evidence="3 4" key="1">
    <citation type="submission" date="2015-09" db="EMBL/GenBank/DDBJ databases">
        <title>Draft genome sequence of Kouleothrix aurantiaca JCM 19913.</title>
        <authorList>
            <person name="Hemp J."/>
        </authorList>
    </citation>
    <scope>NUCLEOTIDE SEQUENCE [LARGE SCALE GENOMIC DNA]</scope>
    <source>
        <strain evidence="3 4">COM-B</strain>
    </source>
</reference>
<accession>A0A0P9DCQ9</accession>
<name>A0A0P9DCQ9_9CHLR</name>
<feature type="domain" description="DUF5679" evidence="2">
    <location>
        <begin position="101"/>
        <end position="140"/>
    </location>
</feature>
<evidence type="ECO:0000313" key="3">
    <source>
        <dbReference type="EMBL" id="KPV47700.1"/>
    </source>
</evidence>
<keyword evidence="4" id="KW-1185">Reference proteome</keyword>